<keyword evidence="2" id="KW-1185">Reference proteome</keyword>
<evidence type="ECO:0000313" key="2">
    <source>
        <dbReference type="Proteomes" id="UP001346149"/>
    </source>
</evidence>
<proteinExistence type="predicted"/>
<evidence type="ECO:0000313" key="1">
    <source>
        <dbReference type="EMBL" id="KAK4782512.1"/>
    </source>
</evidence>
<comment type="caution">
    <text evidence="1">The sequence shown here is derived from an EMBL/GenBank/DDBJ whole genome shotgun (WGS) entry which is preliminary data.</text>
</comment>
<sequence>MESGGHAPDFRCPVQRHCFAEVLKCFSSCRLSLLVISSISEVRSVVSTKKGS</sequence>
<organism evidence="1 2">
    <name type="scientific">Trapa natans</name>
    <name type="common">Water chestnut</name>
    <dbReference type="NCBI Taxonomy" id="22666"/>
    <lineage>
        <taxon>Eukaryota</taxon>
        <taxon>Viridiplantae</taxon>
        <taxon>Streptophyta</taxon>
        <taxon>Embryophyta</taxon>
        <taxon>Tracheophyta</taxon>
        <taxon>Spermatophyta</taxon>
        <taxon>Magnoliopsida</taxon>
        <taxon>eudicotyledons</taxon>
        <taxon>Gunneridae</taxon>
        <taxon>Pentapetalae</taxon>
        <taxon>rosids</taxon>
        <taxon>malvids</taxon>
        <taxon>Myrtales</taxon>
        <taxon>Lythraceae</taxon>
        <taxon>Trapa</taxon>
    </lineage>
</organism>
<dbReference type="AlphaFoldDB" id="A0AAN7LM15"/>
<accession>A0AAN7LM15</accession>
<protein>
    <submittedName>
        <fullName evidence="1">Uncharacterized protein</fullName>
    </submittedName>
</protein>
<dbReference type="EMBL" id="JAXQNO010000016">
    <property type="protein sequence ID" value="KAK4782512.1"/>
    <property type="molecule type" value="Genomic_DNA"/>
</dbReference>
<name>A0AAN7LM15_TRANT</name>
<gene>
    <name evidence="1" type="ORF">SAY86_016614</name>
</gene>
<reference evidence="1 2" key="1">
    <citation type="journal article" date="2023" name="Hortic Res">
        <title>Pangenome of water caltrop reveals structural variations and asymmetric subgenome divergence after allopolyploidization.</title>
        <authorList>
            <person name="Zhang X."/>
            <person name="Chen Y."/>
            <person name="Wang L."/>
            <person name="Yuan Y."/>
            <person name="Fang M."/>
            <person name="Shi L."/>
            <person name="Lu R."/>
            <person name="Comes H.P."/>
            <person name="Ma Y."/>
            <person name="Chen Y."/>
            <person name="Huang G."/>
            <person name="Zhou Y."/>
            <person name="Zheng Z."/>
            <person name="Qiu Y."/>
        </authorList>
    </citation>
    <scope>NUCLEOTIDE SEQUENCE [LARGE SCALE GENOMIC DNA]</scope>
    <source>
        <strain evidence="1">F231</strain>
    </source>
</reference>
<dbReference type="Proteomes" id="UP001346149">
    <property type="component" value="Unassembled WGS sequence"/>
</dbReference>